<evidence type="ECO:0008006" key="4">
    <source>
        <dbReference type="Google" id="ProtNLM"/>
    </source>
</evidence>
<dbReference type="Pfam" id="PF08592">
    <property type="entry name" value="Anthrone_oxy"/>
    <property type="match status" value="1"/>
</dbReference>
<dbReference type="Proteomes" id="UP001156691">
    <property type="component" value="Unassembled WGS sequence"/>
</dbReference>
<comment type="caution">
    <text evidence="2">The sequence shown here is derived from an EMBL/GenBank/DDBJ whole genome shotgun (WGS) entry which is preliminary data.</text>
</comment>
<evidence type="ECO:0000256" key="1">
    <source>
        <dbReference type="SAM" id="Phobius"/>
    </source>
</evidence>
<keyword evidence="1" id="KW-0812">Transmembrane</keyword>
<dbReference type="EMBL" id="BSNS01000011">
    <property type="protein sequence ID" value="GLQ55523.1"/>
    <property type="molecule type" value="Genomic_DNA"/>
</dbReference>
<feature type="transmembrane region" description="Helical" evidence="1">
    <location>
        <begin position="34"/>
        <end position="55"/>
    </location>
</feature>
<gene>
    <name evidence="2" type="ORF">GCM10010862_27820</name>
</gene>
<organism evidence="2 3">
    <name type="scientific">Devosia nitrariae</name>
    <dbReference type="NCBI Taxonomy" id="2071872"/>
    <lineage>
        <taxon>Bacteria</taxon>
        <taxon>Pseudomonadati</taxon>
        <taxon>Pseudomonadota</taxon>
        <taxon>Alphaproteobacteria</taxon>
        <taxon>Hyphomicrobiales</taxon>
        <taxon>Devosiaceae</taxon>
        <taxon>Devosia</taxon>
    </lineage>
</organism>
<dbReference type="InterPro" id="IPR013901">
    <property type="entry name" value="Anthrone_oxy"/>
</dbReference>
<sequence>MVQNVPRNDALAKVAPESAEGADIWQRYLSEWTFWNHIRALAGFLSLAAFVYAAAEA</sequence>
<evidence type="ECO:0000313" key="2">
    <source>
        <dbReference type="EMBL" id="GLQ55523.1"/>
    </source>
</evidence>
<proteinExistence type="predicted"/>
<evidence type="ECO:0000313" key="3">
    <source>
        <dbReference type="Proteomes" id="UP001156691"/>
    </source>
</evidence>
<protein>
    <recommendedName>
        <fullName evidence="4">DUF1772 domain-containing protein</fullName>
    </recommendedName>
</protein>
<reference evidence="3" key="1">
    <citation type="journal article" date="2019" name="Int. J. Syst. Evol. Microbiol.">
        <title>The Global Catalogue of Microorganisms (GCM) 10K type strain sequencing project: providing services to taxonomists for standard genome sequencing and annotation.</title>
        <authorList>
            <consortium name="The Broad Institute Genomics Platform"/>
            <consortium name="The Broad Institute Genome Sequencing Center for Infectious Disease"/>
            <person name="Wu L."/>
            <person name="Ma J."/>
        </authorList>
    </citation>
    <scope>NUCLEOTIDE SEQUENCE [LARGE SCALE GENOMIC DNA]</scope>
    <source>
        <strain evidence="3">NBRC 112416</strain>
    </source>
</reference>
<keyword evidence="1" id="KW-0472">Membrane</keyword>
<accession>A0ABQ5W6W9</accession>
<keyword evidence="3" id="KW-1185">Reference proteome</keyword>
<name>A0ABQ5W6W9_9HYPH</name>
<keyword evidence="1" id="KW-1133">Transmembrane helix</keyword>
<dbReference type="RefSeq" id="WP_348523229.1">
    <property type="nucleotide sequence ID" value="NZ_JBHLYO010000010.1"/>
</dbReference>